<feature type="non-terminal residue" evidence="1">
    <location>
        <position position="464"/>
    </location>
</feature>
<protein>
    <submittedName>
        <fullName evidence="1">Uncharacterized protein</fullName>
    </submittedName>
</protein>
<accession>A0ABN9VIS8</accession>
<dbReference type="Proteomes" id="UP001189429">
    <property type="component" value="Unassembled WGS sequence"/>
</dbReference>
<gene>
    <name evidence="1" type="ORF">PCOR1329_LOCUS57711</name>
</gene>
<dbReference type="EMBL" id="CAUYUJ010017142">
    <property type="protein sequence ID" value="CAK0872168.1"/>
    <property type="molecule type" value="Genomic_DNA"/>
</dbReference>
<reference evidence="1" key="1">
    <citation type="submission" date="2023-10" db="EMBL/GenBank/DDBJ databases">
        <authorList>
            <person name="Chen Y."/>
            <person name="Shah S."/>
            <person name="Dougan E. K."/>
            <person name="Thang M."/>
            <person name="Chan C."/>
        </authorList>
    </citation>
    <scope>NUCLEOTIDE SEQUENCE [LARGE SCALE GENOMIC DNA]</scope>
</reference>
<feature type="non-terminal residue" evidence="1">
    <location>
        <position position="1"/>
    </location>
</feature>
<proteinExistence type="predicted"/>
<name>A0ABN9VIS8_9DINO</name>
<evidence type="ECO:0000313" key="2">
    <source>
        <dbReference type="Proteomes" id="UP001189429"/>
    </source>
</evidence>
<organism evidence="1 2">
    <name type="scientific">Prorocentrum cordatum</name>
    <dbReference type="NCBI Taxonomy" id="2364126"/>
    <lineage>
        <taxon>Eukaryota</taxon>
        <taxon>Sar</taxon>
        <taxon>Alveolata</taxon>
        <taxon>Dinophyceae</taxon>
        <taxon>Prorocentrales</taxon>
        <taxon>Prorocentraceae</taxon>
        <taxon>Prorocentrum</taxon>
    </lineage>
</organism>
<sequence>NRIGTEVGELETCTTLAASANDPGMRELEGWKELAIENVVSLSVPSARYSKTLLEFVEHFGGGGVAPLVAFLDCAAKQVGCNAALGQPFWEALARATFASKTSMHPLIRVAIAIANLTGDKAEDGVARILVKADVTRVAGKPRMAEAAIAERILGESMAIAKGLDSVEAALEPVGQLFARVALRPAGKEKMGREDKEHKWGDICKSFLDSSSCHKGQTVTLDEWAKCEASGGAAATAKAKTTAAASAATLSDHKDPKWIAKQAGYSAGCFVVQEDVAAQWPCTVFNIGQTVKLREAADRDSDREPHIAEIAFAGLIEQWSISTAEPPMQMAGDQQRPQQLRIDKQGLRCSELFSNWMPSTWASISWSCGEPDEVRATSAIKQGQLTFVPVAPLTNISSKNTGSGISLGDHAVDSDTTWVGSTHDKKQTNVAAGHVSHGGFTLPLLTNIVDIRPNVKLQMFVKSK</sequence>
<comment type="caution">
    <text evidence="1">The sequence shown here is derived from an EMBL/GenBank/DDBJ whole genome shotgun (WGS) entry which is preliminary data.</text>
</comment>
<evidence type="ECO:0000313" key="1">
    <source>
        <dbReference type="EMBL" id="CAK0872168.1"/>
    </source>
</evidence>
<keyword evidence="2" id="KW-1185">Reference proteome</keyword>